<feature type="compositionally biased region" description="Polar residues" evidence="1">
    <location>
        <begin position="423"/>
        <end position="438"/>
    </location>
</feature>
<name>A0A165G391_9BASI</name>
<feature type="region of interest" description="Disordered" evidence="1">
    <location>
        <begin position="512"/>
        <end position="539"/>
    </location>
</feature>
<evidence type="ECO:0000313" key="2">
    <source>
        <dbReference type="EMBL" id="KZT57543.1"/>
    </source>
</evidence>
<feature type="compositionally biased region" description="Low complexity" evidence="1">
    <location>
        <begin position="710"/>
        <end position="732"/>
    </location>
</feature>
<keyword evidence="3" id="KW-1185">Reference proteome</keyword>
<feature type="compositionally biased region" description="Polar residues" evidence="1">
    <location>
        <begin position="25"/>
        <end position="34"/>
    </location>
</feature>
<feature type="compositionally biased region" description="Polar residues" evidence="1">
    <location>
        <begin position="270"/>
        <end position="288"/>
    </location>
</feature>
<feature type="compositionally biased region" description="Polar residues" evidence="1">
    <location>
        <begin position="235"/>
        <end position="248"/>
    </location>
</feature>
<feature type="region of interest" description="Disordered" evidence="1">
    <location>
        <begin position="584"/>
        <end position="620"/>
    </location>
</feature>
<feature type="compositionally biased region" description="Low complexity" evidence="1">
    <location>
        <begin position="154"/>
        <end position="200"/>
    </location>
</feature>
<dbReference type="OrthoDB" id="10586162at2759"/>
<sequence>MITAPPAAFPASHPATPTPARTRPQGTKSTTPPSTAGIIFSLGPSPPSNSTTLGPPPLEGRTNPFGPTIQDSNPAPPPSTPPAPPLPAPAANFLAQGTPFASPTSPFPPNFTNHVFPPPPSASSSSSTTASSSLLMTTTSNLNGQPMPSDQPGSATSTASTMSSPLDPTQPALHQQQPLLSPQGLGPAAAQAAQQGQAQGRPFHQFQFSSIGLLPPPPAQARAFAQAPPASAPPTQEQFRISQDHQPPSTMPLDPRQEQARPSVAMVSPHRSSPTQRGQPPRQQSSLAGATTLSQLLPRRRKRPLAVSPHLTPSQGTAQLPQQQQQQQQQQQLSQEPSGFPQRPLAQHHPVSMPNLAAAAQEQQAELEVNMTALVSPLEEQEMLDYFSALHGSGPLSAPVLLPSRSRSNLSISTSSASDQPGEASNSPRRQAMNPSLHSSHHPLQEQLEASQQEEYTAAQAQDTYPHPDLAQQQHQEGHQAYSLIGHLPPHPLASSSASGHILLQTTTGTSPFEMQQTSHSRPHPHHVRSASFPGHSRPQLDQLAMDQQHGAEATMSDSQLGHIQDLAYQAQTLQDNMDRMMGYMHPQHPQSEAQSALHSASHNPQQLHLHVQQQQHLHQHHPGYVLSPMSALDMQMAMGLNLAMSPHQQMDMGMQMQQSMAMNVNMQHMTYGMAMVDPAMFPLPMTPLDPPPEGSPSWISAPQMPQHPDQQAHYMAQQQQQQQVESQQQQYMDQIQAGHPMDPQTLSPDQVDPLSMGMQQQQEMANYEMQTSQYQQIMPPQPDLPPGSQRPPPLHLDLPAPHVQFLQQGGFQQSLTSSHHLPLPLSSPVPLLHQQTLAHAIGFHQTLTPSASMASHAGPMLSPHRLLSLAQPPLGIIQEQDPAPPPPQSLQDYQSQLARFHKLPLQLRRLRRSDSRHDMHANGI</sequence>
<feature type="region of interest" description="Disordered" evidence="1">
    <location>
        <begin position="409"/>
        <end position="444"/>
    </location>
</feature>
<feature type="compositionally biased region" description="Polar residues" evidence="1">
    <location>
        <begin position="589"/>
        <end position="605"/>
    </location>
</feature>
<organism evidence="2 3">
    <name type="scientific">Calocera cornea HHB12733</name>
    <dbReference type="NCBI Taxonomy" id="1353952"/>
    <lineage>
        <taxon>Eukaryota</taxon>
        <taxon>Fungi</taxon>
        <taxon>Dikarya</taxon>
        <taxon>Basidiomycota</taxon>
        <taxon>Agaricomycotina</taxon>
        <taxon>Dacrymycetes</taxon>
        <taxon>Dacrymycetales</taxon>
        <taxon>Dacrymycetaceae</taxon>
        <taxon>Calocera</taxon>
    </lineage>
</organism>
<feature type="compositionally biased region" description="Pro residues" evidence="1">
    <location>
        <begin position="74"/>
        <end position="88"/>
    </location>
</feature>
<gene>
    <name evidence="2" type="ORF">CALCODRAFT_496065</name>
</gene>
<dbReference type="EMBL" id="KV423962">
    <property type="protein sequence ID" value="KZT57543.1"/>
    <property type="molecule type" value="Genomic_DNA"/>
</dbReference>
<reference evidence="2 3" key="1">
    <citation type="journal article" date="2016" name="Mol. Biol. Evol.">
        <title>Comparative Genomics of Early-Diverging Mushroom-Forming Fungi Provides Insights into the Origins of Lignocellulose Decay Capabilities.</title>
        <authorList>
            <person name="Nagy L.G."/>
            <person name="Riley R."/>
            <person name="Tritt A."/>
            <person name="Adam C."/>
            <person name="Daum C."/>
            <person name="Floudas D."/>
            <person name="Sun H."/>
            <person name="Yadav J.S."/>
            <person name="Pangilinan J."/>
            <person name="Larsson K.H."/>
            <person name="Matsuura K."/>
            <person name="Barry K."/>
            <person name="Labutti K."/>
            <person name="Kuo R."/>
            <person name="Ohm R.A."/>
            <person name="Bhattacharya S.S."/>
            <person name="Shirouzu T."/>
            <person name="Yoshinaga Y."/>
            <person name="Martin F.M."/>
            <person name="Grigoriev I.V."/>
            <person name="Hibbett D.S."/>
        </authorList>
    </citation>
    <scope>NUCLEOTIDE SEQUENCE [LARGE SCALE GENOMIC DNA]</scope>
    <source>
        <strain evidence="2 3">HHB12733</strain>
    </source>
</reference>
<proteinExistence type="predicted"/>
<feature type="compositionally biased region" description="Low complexity" evidence="1">
    <location>
        <begin position="409"/>
        <end position="418"/>
    </location>
</feature>
<protein>
    <submittedName>
        <fullName evidence="2">Uncharacterized protein</fullName>
    </submittedName>
</protein>
<evidence type="ECO:0000313" key="3">
    <source>
        <dbReference type="Proteomes" id="UP000076842"/>
    </source>
</evidence>
<accession>A0A165G391</accession>
<evidence type="ECO:0000256" key="1">
    <source>
        <dbReference type="SAM" id="MobiDB-lite"/>
    </source>
</evidence>
<feature type="region of interest" description="Disordered" evidence="1">
    <location>
        <begin position="689"/>
        <end position="732"/>
    </location>
</feature>
<feature type="compositionally biased region" description="Low complexity" evidence="1">
    <location>
        <begin position="322"/>
        <end position="332"/>
    </location>
</feature>
<dbReference type="Proteomes" id="UP000076842">
    <property type="component" value="Unassembled WGS sequence"/>
</dbReference>
<feature type="compositionally biased region" description="Low complexity" evidence="1">
    <location>
        <begin position="220"/>
        <end position="229"/>
    </location>
</feature>
<feature type="region of interest" description="Disordered" evidence="1">
    <location>
        <begin position="1"/>
        <end position="288"/>
    </location>
</feature>
<feature type="compositionally biased region" description="Pro residues" evidence="1">
    <location>
        <begin position="780"/>
        <end position="790"/>
    </location>
</feature>
<feature type="region of interest" description="Disordered" evidence="1">
    <location>
        <begin position="307"/>
        <end position="348"/>
    </location>
</feature>
<feature type="region of interest" description="Disordered" evidence="1">
    <location>
        <begin position="771"/>
        <end position="790"/>
    </location>
</feature>
<dbReference type="AlphaFoldDB" id="A0A165G391"/>
<feature type="compositionally biased region" description="Low complexity" evidence="1">
    <location>
        <begin position="606"/>
        <end position="617"/>
    </location>
</feature>
<feature type="compositionally biased region" description="Polar residues" evidence="1">
    <location>
        <begin position="141"/>
        <end position="153"/>
    </location>
</feature>
<feature type="compositionally biased region" description="Low complexity" evidence="1">
    <location>
        <begin position="122"/>
        <end position="140"/>
    </location>
</feature>
<dbReference type="InParanoid" id="A0A165G391"/>
<feature type="compositionally biased region" description="Polar residues" evidence="1">
    <location>
        <begin position="311"/>
        <end position="321"/>
    </location>
</feature>
<feature type="compositionally biased region" description="Low complexity" evidence="1">
    <location>
        <begin position="1"/>
        <end position="24"/>
    </location>
</feature>